<evidence type="ECO:0000256" key="3">
    <source>
        <dbReference type="ARBA" id="ARBA00022573"/>
    </source>
</evidence>
<comment type="pathway">
    <text evidence="1">Cofactor biosynthesis; adenosylcobalamin biosynthesis.</text>
</comment>
<protein>
    <submittedName>
        <fullName evidence="6">Precorrin-8X methylmutase</fullName>
    </submittedName>
</protein>
<name>A0A1H3QKG3_9FIRM</name>
<dbReference type="EMBL" id="FNQE01000021">
    <property type="protein sequence ID" value="SDZ13518.1"/>
    <property type="molecule type" value="Genomic_DNA"/>
</dbReference>
<evidence type="ECO:0000259" key="5">
    <source>
        <dbReference type="Pfam" id="PF02570"/>
    </source>
</evidence>
<dbReference type="AlphaFoldDB" id="A0A1H3QKG3"/>
<dbReference type="SUPFAM" id="SSF63965">
    <property type="entry name" value="Precorrin-8X methylmutase CbiC/CobH"/>
    <property type="match status" value="1"/>
</dbReference>
<feature type="domain" description="Cobalamin biosynthesis precorrin-8X methylmutase CobH/CbiC" evidence="5">
    <location>
        <begin position="10"/>
        <end position="205"/>
    </location>
</feature>
<proteinExistence type="inferred from homology"/>
<evidence type="ECO:0000313" key="6">
    <source>
        <dbReference type="EMBL" id="SDZ13518.1"/>
    </source>
</evidence>
<dbReference type="PANTHER" id="PTHR43588:SF1">
    <property type="entry name" value="COBALT-PRECORRIN-8 METHYLMUTASE"/>
    <property type="match status" value="1"/>
</dbReference>
<dbReference type="Pfam" id="PF02570">
    <property type="entry name" value="CbiC"/>
    <property type="match status" value="1"/>
</dbReference>
<dbReference type="Proteomes" id="UP000198625">
    <property type="component" value="Unassembled WGS sequence"/>
</dbReference>
<organism evidence="6 7">
    <name type="scientific">Proteiniborus ethanoligenes</name>
    <dbReference type="NCBI Taxonomy" id="415015"/>
    <lineage>
        <taxon>Bacteria</taxon>
        <taxon>Bacillati</taxon>
        <taxon>Bacillota</taxon>
        <taxon>Clostridia</taxon>
        <taxon>Eubacteriales</taxon>
        <taxon>Proteiniborus</taxon>
    </lineage>
</organism>
<dbReference type="GO" id="GO:0016993">
    <property type="term" value="F:precorrin-8X methylmutase activity"/>
    <property type="evidence" value="ECO:0007669"/>
    <property type="project" value="InterPro"/>
</dbReference>
<dbReference type="InterPro" id="IPR036588">
    <property type="entry name" value="CobH/CbiC_sf"/>
</dbReference>
<sequence>MIDYVKNPKEIEEKSFEIITEELGDKKFEESMGKIVKRVIHTTADFEYAELLEFHPNAIEAGKNALKEGCCIYSDTQMIIGGVNKKSLTKHGVQIFNLVHNEEVTKIALETGMTRSMIALEKAVADKNIRIFAIGNAPTALFTLKRLIEEGKAKPDLIIGVPVGFVGAAESKESIRDLDIPYIITRGRKGGSTVAAAIINAFLYMI</sequence>
<evidence type="ECO:0000256" key="4">
    <source>
        <dbReference type="ARBA" id="ARBA00023235"/>
    </source>
</evidence>
<reference evidence="6 7" key="1">
    <citation type="submission" date="2016-10" db="EMBL/GenBank/DDBJ databases">
        <authorList>
            <person name="de Groot N.N."/>
        </authorList>
    </citation>
    <scope>NUCLEOTIDE SEQUENCE [LARGE SCALE GENOMIC DNA]</scope>
    <source>
        <strain evidence="6 7">DSM 21650</strain>
    </source>
</reference>
<dbReference type="UniPathway" id="UPA00148"/>
<keyword evidence="7" id="KW-1185">Reference proteome</keyword>
<dbReference type="PANTHER" id="PTHR43588">
    <property type="entry name" value="COBALT-PRECORRIN-8 METHYLMUTASE"/>
    <property type="match status" value="1"/>
</dbReference>
<dbReference type="InterPro" id="IPR003722">
    <property type="entry name" value="Cbl_synth_CobH/CbiC"/>
</dbReference>
<accession>A0A1H3QKG3</accession>
<dbReference type="Gene3D" id="3.40.50.10230">
    <property type="entry name" value="Cobalamin biosynthesis CobH/CbiC, precorrin-8X methylmutase"/>
    <property type="match status" value="1"/>
</dbReference>
<keyword evidence="4" id="KW-0413">Isomerase</keyword>
<dbReference type="STRING" id="415015.SAMN05660462_01961"/>
<evidence type="ECO:0000313" key="7">
    <source>
        <dbReference type="Proteomes" id="UP000198625"/>
    </source>
</evidence>
<evidence type="ECO:0000256" key="1">
    <source>
        <dbReference type="ARBA" id="ARBA00004953"/>
    </source>
</evidence>
<keyword evidence="3" id="KW-0169">Cobalamin biosynthesis</keyword>
<gene>
    <name evidence="6" type="ORF">SAMN05660462_01961</name>
</gene>
<comment type="similarity">
    <text evidence="2">Belongs to the CobH/CbiC family.</text>
</comment>
<evidence type="ECO:0000256" key="2">
    <source>
        <dbReference type="ARBA" id="ARBA00009774"/>
    </source>
</evidence>
<dbReference type="GO" id="GO:0009236">
    <property type="term" value="P:cobalamin biosynthetic process"/>
    <property type="evidence" value="ECO:0007669"/>
    <property type="project" value="UniProtKB-UniPathway"/>
</dbReference>